<evidence type="ECO:0000313" key="7">
    <source>
        <dbReference type="Proteomes" id="UP000187406"/>
    </source>
</evidence>
<evidence type="ECO:0000313" key="6">
    <source>
        <dbReference type="EMBL" id="GAV92207.1"/>
    </source>
</evidence>
<proteinExistence type="inferred from homology"/>
<evidence type="ECO:0000256" key="3">
    <source>
        <dbReference type="ARBA" id="ARBA00022490"/>
    </source>
</evidence>
<evidence type="ECO:0000256" key="1">
    <source>
        <dbReference type="ARBA" id="ARBA00004496"/>
    </source>
</evidence>
<gene>
    <name evidence="6" type="ORF">CFOL_v3_35588</name>
</gene>
<comment type="caution">
    <text evidence="6">The sequence shown here is derived from an EMBL/GenBank/DDBJ whole genome shotgun (WGS) entry which is preliminary data.</text>
</comment>
<feature type="non-terminal residue" evidence="6">
    <location>
        <position position="1"/>
    </location>
</feature>
<feature type="region of interest" description="Disordered" evidence="5">
    <location>
        <begin position="155"/>
        <end position="177"/>
    </location>
</feature>
<dbReference type="STRING" id="3775.A0A1Q3DI79"/>
<reference evidence="7" key="1">
    <citation type="submission" date="2016-04" db="EMBL/GenBank/DDBJ databases">
        <title>Cephalotus genome sequencing.</title>
        <authorList>
            <person name="Fukushima K."/>
            <person name="Hasebe M."/>
            <person name="Fang X."/>
        </authorList>
    </citation>
    <scope>NUCLEOTIDE SEQUENCE [LARGE SCALE GENOMIC DNA]</scope>
    <source>
        <strain evidence="7">cv. St1</strain>
    </source>
</reference>
<feature type="region of interest" description="Disordered" evidence="5">
    <location>
        <begin position="338"/>
        <end position="359"/>
    </location>
</feature>
<name>A0A1Q3DI79_CEPFO</name>
<keyword evidence="3" id="KW-0963">Cytoplasm</keyword>
<dbReference type="Proteomes" id="UP000187406">
    <property type="component" value="Unassembled WGS sequence"/>
</dbReference>
<dbReference type="FunCoup" id="A0A1Q3DI79">
    <property type="interactions" value="311"/>
</dbReference>
<keyword evidence="7" id="KW-1185">Reference proteome</keyword>
<dbReference type="OrthoDB" id="8707547at2759"/>
<dbReference type="GO" id="GO:0005737">
    <property type="term" value="C:cytoplasm"/>
    <property type="evidence" value="ECO:0007669"/>
    <property type="project" value="UniProtKB-SubCell"/>
</dbReference>
<sequence>VKYSLFYFPHLTTSYCRPDSTKKKQKGHRFCANNPSALLAKSILSQYSYSMQREIKGTNDLYDMDDLFGGFRGFGNFGFHRSMMPSLFGGRDPFDDPFFTRPFGSMFESSMFGPRSASADRLQLDGEKGIVIEELNSDGEGEEDKGTEAEKYIHQKNSGSGKEPSVEHPDDNVDERDVDGVRNDHNRVVESQPQSHSVSFKTCQVTYGGVDGAYYTSTRTRRTGDDGVVVEESKEADKTTGQAAHRISRGINDKGHSVTRKLNSDGKVDTVQTLHNLKEDELAGFEETWKGNVKGNMHHWNRGFGMHSNSGSSSSEHNEKTWGGWLLPSKEQVRNAVDHEARTNSSGGRTKKVVRINIE</sequence>
<dbReference type="PANTHER" id="PTHR13105">
    <property type="entry name" value="MYELOID LEUKEMIA FACTOR"/>
    <property type="match status" value="1"/>
</dbReference>
<evidence type="ECO:0000256" key="2">
    <source>
        <dbReference type="ARBA" id="ARBA00008332"/>
    </source>
</evidence>
<dbReference type="AlphaFoldDB" id="A0A1Q3DI79"/>
<feature type="compositionally biased region" description="Basic residues" evidence="5">
    <location>
        <begin position="349"/>
        <end position="359"/>
    </location>
</feature>
<evidence type="ECO:0008006" key="8">
    <source>
        <dbReference type="Google" id="ProtNLM"/>
    </source>
</evidence>
<evidence type="ECO:0000256" key="4">
    <source>
        <dbReference type="ARBA" id="ARBA00022553"/>
    </source>
</evidence>
<dbReference type="InParanoid" id="A0A1Q3DI79"/>
<dbReference type="EMBL" id="BDDD01009094">
    <property type="protein sequence ID" value="GAV92207.1"/>
    <property type="molecule type" value="Genomic_DNA"/>
</dbReference>
<dbReference type="InterPro" id="IPR019376">
    <property type="entry name" value="Myeloid_leukemia_factor"/>
</dbReference>
<comment type="subcellular location">
    <subcellularLocation>
        <location evidence="1">Cytoplasm</location>
    </subcellularLocation>
</comment>
<dbReference type="Pfam" id="PF10248">
    <property type="entry name" value="Mlf1IP"/>
    <property type="match status" value="1"/>
</dbReference>
<evidence type="ECO:0000256" key="5">
    <source>
        <dbReference type="SAM" id="MobiDB-lite"/>
    </source>
</evidence>
<comment type="similarity">
    <text evidence="2">Belongs to the MLF family.</text>
</comment>
<protein>
    <recommendedName>
        <fullName evidence="8">Myeloid leukemia factor 1</fullName>
    </recommendedName>
</protein>
<accession>A0A1Q3DI79</accession>
<organism evidence="6 7">
    <name type="scientific">Cephalotus follicularis</name>
    <name type="common">Albany pitcher plant</name>
    <dbReference type="NCBI Taxonomy" id="3775"/>
    <lineage>
        <taxon>Eukaryota</taxon>
        <taxon>Viridiplantae</taxon>
        <taxon>Streptophyta</taxon>
        <taxon>Embryophyta</taxon>
        <taxon>Tracheophyta</taxon>
        <taxon>Spermatophyta</taxon>
        <taxon>Magnoliopsida</taxon>
        <taxon>eudicotyledons</taxon>
        <taxon>Gunneridae</taxon>
        <taxon>Pentapetalae</taxon>
        <taxon>rosids</taxon>
        <taxon>fabids</taxon>
        <taxon>Oxalidales</taxon>
        <taxon>Cephalotaceae</taxon>
        <taxon>Cephalotus</taxon>
    </lineage>
</organism>
<keyword evidence="4" id="KW-0597">Phosphoprotein</keyword>